<evidence type="ECO:0000313" key="3">
    <source>
        <dbReference type="Proteomes" id="UP001596098"/>
    </source>
</evidence>
<gene>
    <name evidence="2" type="ORF">ACFPWU_14150</name>
</gene>
<evidence type="ECO:0000259" key="1">
    <source>
        <dbReference type="SMART" id="SM00481"/>
    </source>
</evidence>
<dbReference type="InterPro" id="IPR004013">
    <property type="entry name" value="PHP_dom"/>
</dbReference>
<dbReference type="Gene3D" id="3.20.20.140">
    <property type="entry name" value="Metal-dependent hydrolases"/>
    <property type="match status" value="1"/>
</dbReference>
<proteinExistence type="predicted"/>
<reference evidence="3" key="1">
    <citation type="journal article" date="2019" name="Int. J. Syst. Evol. Microbiol.">
        <title>The Global Catalogue of Microorganisms (GCM) 10K type strain sequencing project: providing services to taxonomists for standard genome sequencing and annotation.</title>
        <authorList>
            <consortium name="The Broad Institute Genomics Platform"/>
            <consortium name="The Broad Institute Genome Sequencing Center for Infectious Disease"/>
            <person name="Wu L."/>
            <person name="Ma J."/>
        </authorList>
    </citation>
    <scope>NUCLEOTIDE SEQUENCE [LARGE SCALE GENOMIC DNA]</scope>
    <source>
        <strain evidence="3">DFY28</strain>
    </source>
</reference>
<dbReference type="RefSeq" id="WP_128219146.1">
    <property type="nucleotide sequence ID" value="NZ_CP034929.1"/>
</dbReference>
<dbReference type="SMART" id="SM00481">
    <property type="entry name" value="POLIIIAc"/>
    <property type="match status" value="1"/>
</dbReference>
<dbReference type="InterPro" id="IPR003141">
    <property type="entry name" value="Pol/His_phosphatase_N"/>
</dbReference>
<dbReference type="PANTHER" id="PTHR42924">
    <property type="entry name" value="EXONUCLEASE"/>
    <property type="match status" value="1"/>
</dbReference>
<dbReference type="InterPro" id="IPR016195">
    <property type="entry name" value="Pol/histidinol_Pase-like"/>
</dbReference>
<sequence>MRIDLHTHSLRSDGSDTPRALVAKAAAAGLDVVALTDHDTVAGWDEAVAAGAEFGVAVVCGIELSVTDAFERDGVRTSAGRHLLAYGVDPTAPALAEILARAATSREDRAEALFARLEQSGLGVDRAAVTASAGGIPSRKHVAAGMVAAGHASSDDDAFARFLNEGREFHVERYRPSVEDAIAAVHAAGGVAVIAHPRDTKRGAGVDDVRMAQLREAGLDGVEVDHQSHDAATRADLRVLAGRLGLWVTGSSDHHGDRKVDHDLGCNLTDVDQARGLLGDAFPEASHQG</sequence>
<dbReference type="Proteomes" id="UP001596098">
    <property type="component" value="Unassembled WGS sequence"/>
</dbReference>
<name>A0ABW1QYY9_9ACTN</name>
<dbReference type="EMBL" id="JBHSQI010000009">
    <property type="protein sequence ID" value="MFC6154807.1"/>
    <property type="molecule type" value="Genomic_DNA"/>
</dbReference>
<dbReference type="Pfam" id="PF02811">
    <property type="entry name" value="PHP"/>
    <property type="match status" value="1"/>
</dbReference>
<organism evidence="2 3">
    <name type="scientific">Nocardioides yefusunii</name>
    <dbReference type="NCBI Taxonomy" id="2500546"/>
    <lineage>
        <taxon>Bacteria</taxon>
        <taxon>Bacillati</taxon>
        <taxon>Actinomycetota</taxon>
        <taxon>Actinomycetes</taxon>
        <taxon>Propionibacteriales</taxon>
        <taxon>Nocardioidaceae</taxon>
        <taxon>Nocardioides</taxon>
    </lineage>
</organism>
<evidence type="ECO:0000313" key="2">
    <source>
        <dbReference type="EMBL" id="MFC6154807.1"/>
    </source>
</evidence>
<dbReference type="SUPFAM" id="SSF89550">
    <property type="entry name" value="PHP domain-like"/>
    <property type="match status" value="1"/>
</dbReference>
<keyword evidence="3" id="KW-1185">Reference proteome</keyword>
<dbReference type="Gene3D" id="1.10.150.650">
    <property type="match status" value="1"/>
</dbReference>
<dbReference type="InterPro" id="IPR052018">
    <property type="entry name" value="PHP_domain"/>
</dbReference>
<dbReference type="PANTHER" id="PTHR42924:SF3">
    <property type="entry name" value="POLYMERASE_HISTIDINOL PHOSPHATASE N-TERMINAL DOMAIN-CONTAINING PROTEIN"/>
    <property type="match status" value="1"/>
</dbReference>
<accession>A0ABW1QYY9</accession>
<feature type="domain" description="Polymerase/histidinol phosphatase N-terminal" evidence="1">
    <location>
        <begin position="3"/>
        <end position="68"/>
    </location>
</feature>
<protein>
    <submittedName>
        <fullName evidence="2">PHP domain-containing protein</fullName>
    </submittedName>
</protein>
<comment type="caution">
    <text evidence="2">The sequence shown here is derived from an EMBL/GenBank/DDBJ whole genome shotgun (WGS) entry which is preliminary data.</text>
</comment>